<evidence type="ECO:0000313" key="3">
    <source>
        <dbReference type="Proteomes" id="UP000011721"/>
    </source>
</evidence>
<dbReference type="KEGG" id="dsf:UWK_01204"/>
<protein>
    <submittedName>
        <fullName evidence="2">Putative component of anaerobic dehydrogenase</fullName>
    </submittedName>
</protein>
<dbReference type="InterPro" id="IPR050289">
    <property type="entry name" value="TorD/DmsD_chaperones"/>
</dbReference>
<dbReference type="PANTHER" id="PTHR34227:SF1">
    <property type="entry name" value="DIMETHYL SULFOXIDE REDUCTASE CHAPERONE-RELATED"/>
    <property type="match status" value="1"/>
</dbReference>
<dbReference type="AlphaFoldDB" id="M1P7V2"/>
<keyword evidence="3" id="KW-1185">Reference proteome</keyword>
<dbReference type="PANTHER" id="PTHR34227">
    <property type="entry name" value="CHAPERONE PROTEIN YCDY"/>
    <property type="match status" value="1"/>
</dbReference>
<dbReference type="Gene3D" id="1.10.3480.10">
    <property type="entry name" value="TorD-like"/>
    <property type="match status" value="1"/>
</dbReference>
<accession>M1P7V2</accession>
<evidence type="ECO:0000313" key="2">
    <source>
        <dbReference type="EMBL" id="AGF77772.1"/>
    </source>
</evidence>
<dbReference type="InterPro" id="IPR020945">
    <property type="entry name" value="DMSO/NO3_reduct_chaperone"/>
</dbReference>
<name>M1P7V2_DESSD</name>
<proteinExistence type="predicted"/>
<dbReference type="eggNOG" id="COG3381">
    <property type="taxonomic scope" value="Bacteria"/>
</dbReference>
<reference evidence="3" key="1">
    <citation type="journal article" date="2013" name="Stand. Genomic Sci.">
        <title>Complete genome sequence of Desulfocapsa sulfexigens, a marine deltaproteobacterium specialized in disproportionating inorganic sulfur compounds.</title>
        <authorList>
            <person name="Finster K.W."/>
            <person name="Kjeldsen K.U."/>
            <person name="Kube M."/>
            <person name="Reinhardt R."/>
            <person name="Mussmann M."/>
            <person name="Amann R."/>
            <person name="Schreiber L."/>
        </authorList>
    </citation>
    <scope>NUCLEOTIDE SEQUENCE [LARGE SCALE GENOMIC DNA]</scope>
    <source>
        <strain evidence="3">DSM 10523 / SB164P1</strain>
    </source>
</reference>
<dbReference type="SUPFAM" id="SSF89155">
    <property type="entry name" value="TorD-like"/>
    <property type="match status" value="1"/>
</dbReference>
<dbReference type="EMBL" id="CP003985">
    <property type="protein sequence ID" value="AGF77772.1"/>
    <property type="molecule type" value="Genomic_DNA"/>
</dbReference>
<dbReference type="STRING" id="1167006.UWK_01204"/>
<dbReference type="HOGENOM" id="CLU_077650_0_2_7"/>
<evidence type="ECO:0000256" key="1">
    <source>
        <dbReference type="ARBA" id="ARBA00023186"/>
    </source>
</evidence>
<sequence>METANSTVSGLYGLLAMFFATEISPELLIQLRTPEFRETFTELEMDLGQEFYNKNPAQLVDELAIEFAGLFIGPGRFISPHESVHRVRDDGDYGKLWGADTVAVKKFVEATGLSYQSDFGGMPDHIGAELEFMQKLEERYAQAVNDDETELAENLFSIKRRFLTEHLLAWAPEFFDKVINKANLPLYREVAELAKTFLDQESDLLQKQQQKDCVAA</sequence>
<dbReference type="RefSeq" id="WP_015403466.1">
    <property type="nucleotide sequence ID" value="NC_020304.1"/>
</dbReference>
<organism evidence="2 3">
    <name type="scientific">Desulfocapsa sulfexigens (strain DSM 10523 / SB164P1)</name>
    <dbReference type="NCBI Taxonomy" id="1167006"/>
    <lineage>
        <taxon>Bacteria</taxon>
        <taxon>Pseudomonadati</taxon>
        <taxon>Thermodesulfobacteriota</taxon>
        <taxon>Desulfobulbia</taxon>
        <taxon>Desulfobulbales</taxon>
        <taxon>Desulfocapsaceae</taxon>
        <taxon>Desulfocapsa</taxon>
    </lineage>
</organism>
<dbReference type="Proteomes" id="UP000011721">
    <property type="component" value="Chromosome"/>
</dbReference>
<gene>
    <name evidence="2" type="ordered locus">UWK_01204</name>
</gene>
<dbReference type="OrthoDB" id="13061at2"/>
<dbReference type="Pfam" id="PF02613">
    <property type="entry name" value="Nitrate_red_del"/>
    <property type="match status" value="1"/>
</dbReference>
<dbReference type="InterPro" id="IPR036411">
    <property type="entry name" value="TorD-like_sf"/>
</dbReference>
<keyword evidence="1" id="KW-0143">Chaperone</keyword>